<feature type="modified residue" description="4-aspartylphosphate" evidence="5">
    <location>
        <position position="59"/>
    </location>
</feature>
<dbReference type="CDD" id="cd17533">
    <property type="entry name" value="REC_LytTR_AgrA-like"/>
    <property type="match status" value="1"/>
</dbReference>
<dbReference type="SMART" id="SM00850">
    <property type="entry name" value="LytTR"/>
    <property type="match status" value="1"/>
</dbReference>
<dbReference type="EMBL" id="AP026802">
    <property type="protein sequence ID" value="BDR59496.1"/>
    <property type="molecule type" value="Genomic_DNA"/>
</dbReference>
<feature type="domain" description="HTH LytTR-type" evidence="7">
    <location>
        <begin position="144"/>
        <end position="245"/>
    </location>
</feature>
<dbReference type="Pfam" id="PF00072">
    <property type="entry name" value="Response_reg"/>
    <property type="match status" value="1"/>
</dbReference>
<dbReference type="GO" id="GO:0000156">
    <property type="term" value="F:phosphorelay response regulator activity"/>
    <property type="evidence" value="ECO:0007669"/>
    <property type="project" value="InterPro"/>
</dbReference>
<comment type="function">
    <text evidence="4">Required for high-level post-exponential phase expression of a series of secreted proteins.</text>
</comment>
<dbReference type="InterPro" id="IPR011006">
    <property type="entry name" value="CheY-like_superfamily"/>
</dbReference>
<evidence type="ECO:0000256" key="5">
    <source>
        <dbReference type="PROSITE-ProRule" id="PRU00169"/>
    </source>
</evidence>
<dbReference type="SMART" id="SM00448">
    <property type="entry name" value="REC"/>
    <property type="match status" value="1"/>
</dbReference>
<dbReference type="PANTHER" id="PTHR37299:SF3">
    <property type="entry name" value="STAGE 0 SPORULATION PROTEIN A HOMOLOG"/>
    <property type="match status" value="1"/>
</dbReference>
<evidence type="ECO:0000313" key="8">
    <source>
        <dbReference type="EMBL" id="BDR59496.1"/>
    </source>
</evidence>
<dbReference type="InterPro" id="IPR001789">
    <property type="entry name" value="Sig_transdc_resp-reg_receiver"/>
</dbReference>
<sequence>MFPIYLLEDDEKQRAVYAQTIRNTILINDFAMKLVVEAASTDQLLASINDQYQGLFFLDMEIDGVKEAGLQVAVDIRRELPGAQIVFITTHEELSFLTLERKVAPLDYILKERGLEQLKQNISDDLIKVQQIQASGKYKKENLFTYRIGSRYFSLPLADLIYLKTEKSAPGRVKLRSRTKESEFLGNLNDLAKKYPQLFRCDKSFLVNLDLLESFDSGSRELIFVDGSKAYASIRKSRELVRMMK</sequence>
<dbReference type="AlphaFoldDB" id="A0AAU9D3T9"/>
<dbReference type="InterPro" id="IPR007492">
    <property type="entry name" value="LytTR_DNA-bd_dom"/>
</dbReference>
<keyword evidence="9" id="KW-1185">Reference proteome</keyword>
<dbReference type="Gene3D" id="3.40.50.2300">
    <property type="match status" value="1"/>
</dbReference>
<organism evidence="8 9">
    <name type="scientific">Xylocopilactobacillus apicola</name>
    <dbReference type="NCBI Taxonomy" id="2932184"/>
    <lineage>
        <taxon>Bacteria</taxon>
        <taxon>Bacillati</taxon>
        <taxon>Bacillota</taxon>
        <taxon>Bacilli</taxon>
        <taxon>Lactobacillales</taxon>
        <taxon>Lactobacillaceae</taxon>
        <taxon>Xylocopilactobacillus</taxon>
    </lineage>
</organism>
<feature type="domain" description="Response regulatory" evidence="6">
    <location>
        <begin position="3"/>
        <end position="126"/>
    </location>
</feature>
<evidence type="ECO:0000256" key="3">
    <source>
        <dbReference type="ARBA" id="ARBA00023159"/>
    </source>
</evidence>
<dbReference type="Gene3D" id="2.40.50.1020">
    <property type="entry name" value="LytTr DNA-binding domain"/>
    <property type="match status" value="1"/>
</dbReference>
<dbReference type="Proteomes" id="UP001321861">
    <property type="component" value="Chromosome"/>
</dbReference>
<keyword evidence="3" id="KW-0010">Activator</keyword>
<dbReference type="PROSITE" id="PS50110">
    <property type="entry name" value="RESPONSE_REGULATORY"/>
    <property type="match status" value="1"/>
</dbReference>
<protein>
    <submittedName>
        <fullName evidence="8">DNA-binding response regulator</fullName>
    </submittedName>
</protein>
<evidence type="ECO:0000313" key="9">
    <source>
        <dbReference type="Proteomes" id="UP001321861"/>
    </source>
</evidence>
<evidence type="ECO:0000259" key="7">
    <source>
        <dbReference type="PROSITE" id="PS50930"/>
    </source>
</evidence>
<dbReference type="InterPro" id="IPR046947">
    <property type="entry name" value="LytR-like"/>
</dbReference>
<keyword evidence="1" id="KW-0963">Cytoplasm</keyword>
<evidence type="ECO:0000256" key="1">
    <source>
        <dbReference type="ARBA" id="ARBA00022490"/>
    </source>
</evidence>
<reference evidence="8 9" key="1">
    <citation type="journal article" date="2023" name="Microbiol. Spectr.">
        <title>Symbiosis of Carpenter Bees with Uncharacterized Lactic Acid Bacteria Showing NAD Auxotrophy.</title>
        <authorList>
            <person name="Kawasaki S."/>
            <person name="Ozawa K."/>
            <person name="Mori T."/>
            <person name="Yamamoto A."/>
            <person name="Ito M."/>
            <person name="Ohkuma M."/>
            <person name="Sakamoto M."/>
            <person name="Matsutani M."/>
        </authorList>
    </citation>
    <scope>NUCLEOTIDE SEQUENCE [LARGE SCALE GENOMIC DNA]</scope>
    <source>
        <strain evidence="8 9">XA3</strain>
    </source>
</reference>
<keyword evidence="2" id="KW-0902">Two-component regulatory system</keyword>
<dbReference type="GO" id="GO:0003677">
    <property type="term" value="F:DNA binding"/>
    <property type="evidence" value="ECO:0007669"/>
    <property type="project" value="UniProtKB-KW"/>
</dbReference>
<dbReference type="RefSeq" id="WP_317635287.1">
    <property type="nucleotide sequence ID" value="NZ_AP026802.1"/>
</dbReference>
<dbReference type="Pfam" id="PF04397">
    <property type="entry name" value="LytTR"/>
    <property type="match status" value="1"/>
</dbReference>
<evidence type="ECO:0000256" key="2">
    <source>
        <dbReference type="ARBA" id="ARBA00023012"/>
    </source>
</evidence>
<name>A0AAU9D3T9_9LACO</name>
<gene>
    <name evidence="8" type="primary">plnC</name>
    <name evidence="8" type="ORF">XA3_19370</name>
</gene>
<proteinExistence type="predicted"/>
<dbReference type="SUPFAM" id="SSF52172">
    <property type="entry name" value="CheY-like"/>
    <property type="match status" value="1"/>
</dbReference>
<keyword evidence="8" id="KW-0238">DNA-binding</keyword>
<dbReference type="PROSITE" id="PS50930">
    <property type="entry name" value="HTH_LYTTR"/>
    <property type="match status" value="1"/>
</dbReference>
<dbReference type="KEGG" id="xap:XA3_19370"/>
<accession>A0AAU9D3T9</accession>
<dbReference type="PANTHER" id="PTHR37299">
    <property type="entry name" value="TRANSCRIPTIONAL REGULATOR-RELATED"/>
    <property type="match status" value="1"/>
</dbReference>
<evidence type="ECO:0000256" key="4">
    <source>
        <dbReference type="ARBA" id="ARBA00037164"/>
    </source>
</evidence>
<evidence type="ECO:0000259" key="6">
    <source>
        <dbReference type="PROSITE" id="PS50110"/>
    </source>
</evidence>
<keyword evidence="5" id="KW-0597">Phosphoprotein</keyword>